<dbReference type="InterPro" id="IPR007219">
    <property type="entry name" value="XnlR_reg_dom"/>
</dbReference>
<feature type="domain" description="Xylanolytic transcriptional activator regulatory" evidence="2">
    <location>
        <begin position="216"/>
        <end position="289"/>
    </location>
</feature>
<dbReference type="EMBL" id="JAPUFD010000020">
    <property type="protein sequence ID" value="MDI1492700.1"/>
    <property type="molecule type" value="Genomic_DNA"/>
</dbReference>
<comment type="caution">
    <text evidence="3">The sequence shown here is derived from an EMBL/GenBank/DDBJ whole genome shotgun (WGS) entry which is preliminary data.</text>
</comment>
<dbReference type="SMART" id="SM00906">
    <property type="entry name" value="Fungal_trans"/>
    <property type="match status" value="1"/>
</dbReference>
<evidence type="ECO:0000259" key="2">
    <source>
        <dbReference type="SMART" id="SM00906"/>
    </source>
</evidence>
<evidence type="ECO:0000256" key="1">
    <source>
        <dbReference type="ARBA" id="ARBA00023242"/>
    </source>
</evidence>
<sequence length="545" mass="61173">MRETNVALNKASPEESPFSKFDFPFTDAEEESHIIGPTSSLDILLIVEYLSIIAPGNAAPLWFTKSFQDHLMAEQRLVTVYRAVHRRPLGTSPSQTIDSSKCKIIEKMLDPFCEDLVNLYFERINPCFPILDGVTQLAVGQETSSPTLRACLLAHTMVFWKQLRKRAGEHCPDIRFVWNQANEALYSELYLSPGMQTLSAILLNIAGRPLTSMIGNGILLGSAISLAQSLGLHYDCRNEDIRLVEKLGRTRVWWIIVVLDKWSSVAYGKPPQLRRTQSNVRRPDSGDYARVGGNRKTSIAFPALVTLTEVLDTYLEYVFNLRRNRGTRDSPQVIEKPDLAPKLRAWEDSLPGPLRSEMLQGNELRAPNLRLAYLYIKFVGLKEKIIGIEWNADDTATDITSLDFNQPALRAAEAIVRFIQSLDERDLSDFWLSPIAFTLSDTVSYLVGCAIREQRSDPPVRFTSSLAFQLARDMISALQSHQTRYGWDIGAVCLAQHAKIVEQLLAPDASAASDMPDLEGGADGFIIPNRDVATLPDLWEWFEGI</sequence>
<dbReference type="GO" id="GO:0003677">
    <property type="term" value="F:DNA binding"/>
    <property type="evidence" value="ECO:0007669"/>
    <property type="project" value="InterPro"/>
</dbReference>
<dbReference type="PANTHER" id="PTHR31668">
    <property type="entry name" value="GLUCOSE TRANSPORT TRANSCRIPTION REGULATOR RGT1-RELATED-RELATED"/>
    <property type="match status" value="1"/>
</dbReference>
<protein>
    <recommendedName>
        <fullName evidence="2">Xylanolytic transcriptional activator regulatory domain-containing protein</fullName>
    </recommendedName>
</protein>
<dbReference type="AlphaFoldDB" id="A0AA43QU97"/>
<proteinExistence type="predicted"/>
<dbReference type="PANTHER" id="PTHR31668:SF10">
    <property type="entry name" value="ZN(II)2CYS6 TRANSCRIPTION FACTOR (EUROFUNG)"/>
    <property type="match status" value="1"/>
</dbReference>
<dbReference type="InterPro" id="IPR050797">
    <property type="entry name" value="Carb_Metab_Trans_Reg"/>
</dbReference>
<reference evidence="3" key="1">
    <citation type="journal article" date="2023" name="Genome Biol. Evol.">
        <title>First Whole Genome Sequence and Flow Cytometry Genome Size Data for the Lichen-Forming Fungus Ramalina farinacea (Ascomycota).</title>
        <authorList>
            <person name="Llewellyn T."/>
            <person name="Mian S."/>
            <person name="Hill R."/>
            <person name="Leitch I.J."/>
            <person name="Gaya E."/>
        </authorList>
    </citation>
    <scope>NUCLEOTIDE SEQUENCE</scope>
    <source>
        <strain evidence="3">LIQ254RAFAR</strain>
    </source>
</reference>
<organism evidence="3 4">
    <name type="scientific">Ramalina farinacea</name>
    <dbReference type="NCBI Taxonomy" id="258253"/>
    <lineage>
        <taxon>Eukaryota</taxon>
        <taxon>Fungi</taxon>
        <taxon>Dikarya</taxon>
        <taxon>Ascomycota</taxon>
        <taxon>Pezizomycotina</taxon>
        <taxon>Lecanoromycetes</taxon>
        <taxon>OSLEUM clade</taxon>
        <taxon>Lecanoromycetidae</taxon>
        <taxon>Lecanorales</taxon>
        <taxon>Lecanorineae</taxon>
        <taxon>Ramalinaceae</taxon>
        <taxon>Ramalina</taxon>
    </lineage>
</organism>
<name>A0AA43QU97_9LECA</name>
<dbReference type="Proteomes" id="UP001161017">
    <property type="component" value="Unassembled WGS sequence"/>
</dbReference>
<evidence type="ECO:0000313" key="4">
    <source>
        <dbReference type="Proteomes" id="UP001161017"/>
    </source>
</evidence>
<keyword evidence="1" id="KW-0539">Nucleus</keyword>
<dbReference type="Pfam" id="PF04082">
    <property type="entry name" value="Fungal_trans"/>
    <property type="match status" value="1"/>
</dbReference>
<evidence type="ECO:0000313" key="3">
    <source>
        <dbReference type="EMBL" id="MDI1492700.1"/>
    </source>
</evidence>
<dbReference type="GO" id="GO:0006351">
    <property type="term" value="P:DNA-templated transcription"/>
    <property type="evidence" value="ECO:0007669"/>
    <property type="project" value="InterPro"/>
</dbReference>
<dbReference type="GO" id="GO:0008270">
    <property type="term" value="F:zinc ion binding"/>
    <property type="evidence" value="ECO:0007669"/>
    <property type="project" value="InterPro"/>
</dbReference>
<dbReference type="GO" id="GO:0005634">
    <property type="term" value="C:nucleus"/>
    <property type="evidence" value="ECO:0007669"/>
    <property type="project" value="TreeGrafter"/>
</dbReference>
<gene>
    <name evidence="3" type="ORF">OHK93_004482</name>
</gene>
<dbReference type="CDD" id="cd12148">
    <property type="entry name" value="fungal_TF_MHR"/>
    <property type="match status" value="1"/>
</dbReference>
<dbReference type="GO" id="GO:0001080">
    <property type="term" value="P:nitrogen catabolite activation of transcription from RNA polymerase II promoter"/>
    <property type="evidence" value="ECO:0007669"/>
    <property type="project" value="TreeGrafter"/>
</dbReference>
<accession>A0AA43QU97</accession>
<keyword evidence="4" id="KW-1185">Reference proteome</keyword>